<dbReference type="PANTHER" id="PTHR33332">
    <property type="entry name" value="REVERSE TRANSCRIPTASE DOMAIN-CONTAINING PROTEIN"/>
    <property type="match status" value="1"/>
</dbReference>
<name>A0AA38IB60_9CUCU</name>
<evidence type="ECO:0008006" key="3">
    <source>
        <dbReference type="Google" id="ProtNLM"/>
    </source>
</evidence>
<protein>
    <recommendedName>
        <fullName evidence="3">RNA-directed DNA polymerase from mobile element jockey</fullName>
    </recommendedName>
</protein>
<proteinExistence type="predicted"/>
<dbReference type="PRINTS" id="PR01345">
    <property type="entry name" value="CERVTRCPTASE"/>
</dbReference>
<accession>A0AA38IB60</accession>
<dbReference type="EMBL" id="JALNTZ010000005">
    <property type="protein sequence ID" value="KAJ3652922.1"/>
    <property type="molecule type" value="Genomic_DNA"/>
</dbReference>
<reference evidence="1" key="1">
    <citation type="journal article" date="2023" name="G3 (Bethesda)">
        <title>Whole genome assemblies of Zophobas morio and Tenebrio molitor.</title>
        <authorList>
            <person name="Kaur S."/>
            <person name="Stinson S.A."/>
            <person name="diCenzo G.C."/>
        </authorList>
    </citation>
    <scope>NUCLEOTIDE SEQUENCE</scope>
    <source>
        <strain evidence="1">QUZm001</strain>
    </source>
</reference>
<dbReference type="Proteomes" id="UP001168821">
    <property type="component" value="Unassembled WGS sequence"/>
</dbReference>
<comment type="caution">
    <text evidence="1">The sequence shown here is derived from an EMBL/GenBank/DDBJ whole genome shotgun (WGS) entry which is preliminary data.</text>
</comment>
<keyword evidence="2" id="KW-1185">Reference proteome</keyword>
<dbReference type="AlphaFoldDB" id="A0AA38IB60"/>
<gene>
    <name evidence="1" type="ORF">Zmor_018845</name>
</gene>
<sequence>MYADDVKLYNSSSNCMILSNDITSIHTWSRDWLIPLNMSKCRVLHLGGQNPRNCYYLNGVELSKTNTCSDLGVTITSDLSWSEHVACITRKANKTVYLITKAFGKANVKVIVALYKIYIRPILEFANSIWSPHLVRDNDLLEATQRRVTRLPFGQIRPSYQDRLKLMCLPILSRRRKRGDAITVFRALTDGNSPIRYLFPLNTDGRTRGHAFKLLKEKFRTDVRKYFITNRVFEFWNSLPAHVVSSKNLTEFKIRLDLHQRD</sequence>
<organism evidence="1 2">
    <name type="scientific">Zophobas morio</name>
    <dbReference type="NCBI Taxonomy" id="2755281"/>
    <lineage>
        <taxon>Eukaryota</taxon>
        <taxon>Metazoa</taxon>
        <taxon>Ecdysozoa</taxon>
        <taxon>Arthropoda</taxon>
        <taxon>Hexapoda</taxon>
        <taxon>Insecta</taxon>
        <taxon>Pterygota</taxon>
        <taxon>Neoptera</taxon>
        <taxon>Endopterygota</taxon>
        <taxon>Coleoptera</taxon>
        <taxon>Polyphaga</taxon>
        <taxon>Cucujiformia</taxon>
        <taxon>Tenebrionidae</taxon>
        <taxon>Zophobas</taxon>
    </lineage>
</organism>
<evidence type="ECO:0000313" key="1">
    <source>
        <dbReference type="EMBL" id="KAJ3652922.1"/>
    </source>
</evidence>
<evidence type="ECO:0000313" key="2">
    <source>
        <dbReference type="Proteomes" id="UP001168821"/>
    </source>
</evidence>